<dbReference type="Proteomes" id="UP000799764">
    <property type="component" value="Unassembled WGS sequence"/>
</dbReference>
<dbReference type="PANTHER" id="PTHR38795:SF1">
    <property type="entry name" value="DUF6604 DOMAIN-CONTAINING PROTEIN"/>
    <property type="match status" value="1"/>
</dbReference>
<feature type="domain" description="DUF6604" evidence="1">
    <location>
        <begin position="15"/>
        <end position="269"/>
    </location>
</feature>
<dbReference type="EMBL" id="MU001505">
    <property type="protein sequence ID" value="KAF2441426.1"/>
    <property type="molecule type" value="Genomic_DNA"/>
</dbReference>
<accession>A0A9P4U8Z3</accession>
<gene>
    <name evidence="2" type="ORF">P171DRAFT_434127</name>
</gene>
<evidence type="ECO:0000313" key="3">
    <source>
        <dbReference type="Proteomes" id="UP000799764"/>
    </source>
</evidence>
<keyword evidence="3" id="KW-1185">Reference proteome</keyword>
<organism evidence="2 3">
    <name type="scientific">Karstenula rhodostoma CBS 690.94</name>
    <dbReference type="NCBI Taxonomy" id="1392251"/>
    <lineage>
        <taxon>Eukaryota</taxon>
        <taxon>Fungi</taxon>
        <taxon>Dikarya</taxon>
        <taxon>Ascomycota</taxon>
        <taxon>Pezizomycotina</taxon>
        <taxon>Dothideomycetes</taxon>
        <taxon>Pleosporomycetidae</taxon>
        <taxon>Pleosporales</taxon>
        <taxon>Massarineae</taxon>
        <taxon>Didymosphaeriaceae</taxon>
        <taxon>Karstenula</taxon>
    </lineage>
</organism>
<reference evidence="2" key="1">
    <citation type="journal article" date="2020" name="Stud. Mycol.">
        <title>101 Dothideomycetes genomes: a test case for predicting lifestyles and emergence of pathogens.</title>
        <authorList>
            <person name="Haridas S."/>
            <person name="Albert R."/>
            <person name="Binder M."/>
            <person name="Bloem J."/>
            <person name="Labutti K."/>
            <person name="Salamov A."/>
            <person name="Andreopoulos B."/>
            <person name="Baker S."/>
            <person name="Barry K."/>
            <person name="Bills G."/>
            <person name="Bluhm B."/>
            <person name="Cannon C."/>
            <person name="Castanera R."/>
            <person name="Culley D."/>
            <person name="Daum C."/>
            <person name="Ezra D."/>
            <person name="Gonzalez J."/>
            <person name="Henrissat B."/>
            <person name="Kuo A."/>
            <person name="Liang C."/>
            <person name="Lipzen A."/>
            <person name="Lutzoni F."/>
            <person name="Magnuson J."/>
            <person name="Mondo S."/>
            <person name="Nolan M."/>
            <person name="Ohm R."/>
            <person name="Pangilinan J."/>
            <person name="Park H.-J."/>
            <person name="Ramirez L."/>
            <person name="Alfaro M."/>
            <person name="Sun H."/>
            <person name="Tritt A."/>
            <person name="Yoshinaga Y."/>
            <person name="Zwiers L.-H."/>
            <person name="Turgeon B."/>
            <person name="Goodwin S."/>
            <person name="Spatafora J."/>
            <person name="Crous P."/>
            <person name="Grigoriev I."/>
        </authorList>
    </citation>
    <scope>NUCLEOTIDE SEQUENCE</scope>
    <source>
        <strain evidence="2">CBS 690.94</strain>
    </source>
</reference>
<name>A0A9P4U8Z3_9PLEO</name>
<dbReference type="Pfam" id="PF20253">
    <property type="entry name" value="DUF6604"/>
    <property type="match status" value="1"/>
</dbReference>
<sequence length="964" mass="110221">MSATLDIGFLASTYRQYKKDTEYIAGWLVETAKIVGFRLNKVEPSVPVESLRLKGKARKEAKEAARARLGAQNSGSEHHIRASDFVPIAEAIAAQPKKVKVPSALLTLFGRAIKARKQAQAWYKSAKLEDEGHSHFIQILARVQGILRPLVPSAKAPSKAKAASSKSEGIENRFSKLTVEEAADTASNGEADLVAKLTPVVLAEIEQSEDELEEEFFFAIHLFLKGIHEIQDVVQEAWFKRQDFDMDPMNAALLANTAIDLVRRAEGEFDLLLKRPTKYPANKFPVWSLPALLYYHYHPFPDDVNIRDVVLPTNVNIKVEEKSYDKLHANWCFWPVYTGLRFCVNSVKKSKFVLANEEELASIGSKTVKDIKRTYDLAKEFRIYTSAYNRFWAQDEVTRGMKLMFTKSEIPIWVTFGMQILLDIQDIMDYSMGEGKGFNLPYNHARTILDNVMVNWKESGEWEPPFPWLFGKDSNSEDARFICNDAMDRYHDLLEHQDIPAVEFNPIRCGLLKYDVYSMLHEYGQRLEHYGGFASVLAHVYNAGKLLYPNDPAWPDMEYLLSQQDPNYIFYGGLPKSLHEADRKCYLAFGQKMKPANHEKKRFAFNNVTRTFRETSLLNPVLSPRMTGWNDHTTESVDKLANSLNTILCDEASRDRLARQLAASREWVESNISFRRTMRLFEDIPAQGPPVLLRDLSLFLEGELQEVLYDWVSLYRICGDIWKDILAELSSDPKLEQHMENPGLGYQVLRLAAEDEAKHGKILVDNPDFAPQLRKVWRCIQNAIQKQSPRTFPHPTEAGSKGWFGDDCLGELMARNHMSTVWQLMDSNCGMLLEFYENWEDTLLEAGVINQVCGRYQYNELAHRRQISLLTGGLARPCTYHENYDDPTSNNHCGRCNRRNFFLDRYGTVSSLQGTKLAEGQLGRKYHGKDEEVVDEEEAELKAHLREFFESQGIPFYDGDNGEG</sequence>
<dbReference type="InterPro" id="IPR046539">
    <property type="entry name" value="DUF6604"/>
</dbReference>
<comment type="caution">
    <text evidence="2">The sequence shown here is derived from an EMBL/GenBank/DDBJ whole genome shotgun (WGS) entry which is preliminary data.</text>
</comment>
<evidence type="ECO:0000313" key="2">
    <source>
        <dbReference type="EMBL" id="KAF2441426.1"/>
    </source>
</evidence>
<dbReference type="AlphaFoldDB" id="A0A9P4U8Z3"/>
<proteinExistence type="predicted"/>
<dbReference type="OrthoDB" id="3793343at2759"/>
<dbReference type="PANTHER" id="PTHR38795">
    <property type="entry name" value="DUF6604 DOMAIN-CONTAINING PROTEIN"/>
    <property type="match status" value="1"/>
</dbReference>
<protein>
    <recommendedName>
        <fullName evidence="1">DUF6604 domain-containing protein</fullName>
    </recommendedName>
</protein>
<evidence type="ECO:0000259" key="1">
    <source>
        <dbReference type="Pfam" id="PF20253"/>
    </source>
</evidence>